<name>A0A3M2HZ97_9GAMM</name>
<dbReference type="OrthoDB" id="6398409at2"/>
<feature type="transmembrane region" description="Helical" evidence="1">
    <location>
        <begin position="12"/>
        <end position="31"/>
    </location>
</feature>
<evidence type="ECO:0000313" key="2">
    <source>
        <dbReference type="EMBL" id="RMH91467.1"/>
    </source>
</evidence>
<protein>
    <submittedName>
        <fullName evidence="2">Twin-arginine translocation pathway signal protein</fullName>
    </submittedName>
</protein>
<dbReference type="EMBL" id="RFFM01000001">
    <property type="protein sequence ID" value="RMH91467.1"/>
    <property type="molecule type" value="Genomic_DNA"/>
</dbReference>
<dbReference type="AlphaFoldDB" id="A0A3M2HZ97"/>
<keyword evidence="3" id="KW-1185">Reference proteome</keyword>
<keyword evidence="1" id="KW-0472">Membrane</keyword>
<sequence>MMDIDRTYSRRGVLKVGLFGGFALAGAGLLGSVSGCSTDRSAAGFQQLRQSDLPMLRRLTPIMLAGAVPASDASDAAQAALASLDEGLGYLSPAVLRQIRQLFDLLSLSLTRGPFTGIWSSWELAKDADIHAFLERWENSSIALLRQGHAALQQMILMAWYGRRESWPHCGYPGPPAI</sequence>
<dbReference type="Proteomes" id="UP000269774">
    <property type="component" value="Unassembled WGS sequence"/>
</dbReference>
<evidence type="ECO:0000313" key="3">
    <source>
        <dbReference type="Proteomes" id="UP000269774"/>
    </source>
</evidence>
<comment type="caution">
    <text evidence="2">The sequence shown here is derived from an EMBL/GenBank/DDBJ whole genome shotgun (WGS) entry which is preliminary data.</text>
</comment>
<proteinExistence type="predicted"/>
<keyword evidence="1" id="KW-1133">Transmembrane helix</keyword>
<reference evidence="2 3" key="1">
    <citation type="submission" date="2018-10" db="EMBL/GenBank/DDBJ databases">
        <title>Pseudomonas zhaodongensis NEAU-ST5-21(T) genome.</title>
        <authorList>
            <person name="Peng J."/>
            <person name="Liu Z.-P."/>
        </authorList>
    </citation>
    <scope>NUCLEOTIDE SEQUENCE [LARGE SCALE GENOMIC DNA]</scope>
    <source>
        <strain evidence="2 3">NEAU-ST5-21</strain>
    </source>
</reference>
<gene>
    <name evidence="2" type="ORF">EA797_01580</name>
</gene>
<keyword evidence="1" id="KW-0812">Transmembrane</keyword>
<organism evidence="2 3">
    <name type="scientific">Stutzerimonas zhaodongensis</name>
    <dbReference type="NCBI Taxonomy" id="1176257"/>
    <lineage>
        <taxon>Bacteria</taxon>
        <taxon>Pseudomonadati</taxon>
        <taxon>Pseudomonadota</taxon>
        <taxon>Gammaproteobacteria</taxon>
        <taxon>Pseudomonadales</taxon>
        <taxon>Pseudomonadaceae</taxon>
        <taxon>Stutzerimonas</taxon>
    </lineage>
</organism>
<accession>A0A3M2HZ97</accession>
<dbReference type="RefSeq" id="WP_122163441.1">
    <property type="nucleotide sequence ID" value="NZ_JAMOIB010000003.1"/>
</dbReference>
<evidence type="ECO:0000256" key="1">
    <source>
        <dbReference type="SAM" id="Phobius"/>
    </source>
</evidence>